<keyword evidence="2" id="KW-1185">Reference proteome</keyword>
<comment type="caution">
    <text evidence="1">The sequence shown here is derived from an EMBL/GenBank/DDBJ whole genome shotgun (WGS) entry which is preliminary data.</text>
</comment>
<sequence length="70" mass="7914">MVSFNAFSEYPAPMIIFPGECIRNVGLAGFSEAVYTTTANGWMNRSAFLEYIKVIDRFVIDKNIQKPVFS</sequence>
<proteinExistence type="predicted"/>
<name>A0A9D4BNH4_DREPO</name>
<dbReference type="EMBL" id="JAIWYP010000015">
    <property type="protein sequence ID" value="KAH3701598.1"/>
    <property type="molecule type" value="Genomic_DNA"/>
</dbReference>
<dbReference type="Proteomes" id="UP000828390">
    <property type="component" value="Unassembled WGS sequence"/>
</dbReference>
<reference evidence="1" key="1">
    <citation type="journal article" date="2019" name="bioRxiv">
        <title>The Genome of the Zebra Mussel, Dreissena polymorpha: A Resource for Invasive Species Research.</title>
        <authorList>
            <person name="McCartney M.A."/>
            <person name="Auch B."/>
            <person name="Kono T."/>
            <person name="Mallez S."/>
            <person name="Zhang Y."/>
            <person name="Obille A."/>
            <person name="Becker A."/>
            <person name="Abrahante J.E."/>
            <person name="Garbe J."/>
            <person name="Badalamenti J.P."/>
            <person name="Herman A."/>
            <person name="Mangelson H."/>
            <person name="Liachko I."/>
            <person name="Sullivan S."/>
            <person name="Sone E.D."/>
            <person name="Koren S."/>
            <person name="Silverstein K.A.T."/>
            <person name="Beckman K.B."/>
            <person name="Gohl D.M."/>
        </authorList>
    </citation>
    <scope>NUCLEOTIDE SEQUENCE</scope>
    <source>
        <strain evidence="1">Duluth1</strain>
        <tissue evidence="1">Whole animal</tissue>
    </source>
</reference>
<reference evidence="1" key="2">
    <citation type="submission" date="2020-11" db="EMBL/GenBank/DDBJ databases">
        <authorList>
            <person name="McCartney M.A."/>
            <person name="Auch B."/>
            <person name="Kono T."/>
            <person name="Mallez S."/>
            <person name="Becker A."/>
            <person name="Gohl D.M."/>
            <person name="Silverstein K.A.T."/>
            <person name="Koren S."/>
            <person name="Bechman K.B."/>
            <person name="Herman A."/>
            <person name="Abrahante J.E."/>
            <person name="Garbe J."/>
        </authorList>
    </citation>
    <scope>NUCLEOTIDE SEQUENCE</scope>
    <source>
        <strain evidence="1">Duluth1</strain>
        <tissue evidence="1">Whole animal</tissue>
    </source>
</reference>
<evidence type="ECO:0000313" key="1">
    <source>
        <dbReference type="EMBL" id="KAH3701598.1"/>
    </source>
</evidence>
<protein>
    <submittedName>
        <fullName evidence="1">Uncharacterized protein</fullName>
    </submittedName>
</protein>
<dbReference type="AlphaFoldDB" id="A0A9D4BNH4"/>
<organism evidence="1 2">
    <name type="scientific">Dreissena polymorpha</name>
    <name type="common">Zebra mussel</name>
    <name type="synonym">Mytilus polymorpha</name>
    <dbReference type="NCBI Taxonomy" id="45954"/>
    <lineage>
        <taxon>Eukaryota</taxon>
        <taxon>Metazoa</taxon>
        <taxon>Spiralia</taxon>
        <taxon>Lophotrochozoa</taxon>
        <taxon>Mollusca</taxon>
        <taxon>Bivalvia</taxon>
        <taxon>Autobranchia</taxon>
        <taxon>Heteroconchia</taxon>
        <taxon>Euheterodonta</taxon>
        <taxon>Imparidentia</taxon>
        <taxon>Neoheterodontei</taxon>
        <taxon>Myida</taxon>
        <taxon>Dreissenoidea</taxon>
        <taxon>Dreissenidae</taxon>
        <taxon>Dreissena</taxon>
    </lineage>
</organism>
<evidence type="ECO:0000313" key="2">
    <source>
        <dbReference type="Proteomes" id="UP000828390"/>
    </source>
</evidence>
<gene>
    <name evidence="1" type="ORF">DPMN_076587</name>
</gene>
<accession>A0A9D4BNH4</accession>